<evidence type="ECO:0000313" key="2">
    <source>
        <dbReference type="Proteomes" id="UP001607302"/>
    </source>
</evidence>
<protein>
    <submittedName>
        <fullName evidence="1">Uncharacterized protein</fullName>
    </submittedName>
</protein>
<reference evidence="1 2" key="1">
    <citation type="journal article" date="2024" name="Ann. Entomol. Soc. Am.">
        <title>Genomic analyses of the southern and eastern yellowjacket wasps (Hymenoptera: Vespidae) reveal evolutionary signatures of social life.</title>
        <authorList>
            <person name="Catto M.A."/>
            <person name="Caine P.B."/>
            <person name="Orr S.E."/>
            <person name="Hunt B.G."/>
            <person name="Goodisman M.A.D."/>
        </authorList>
    </citation>
    <scope>NUCLEOTIDE SEQUENCE [LARGE SCALE GENOMIC DNA]</scope>
    <source>
        <strain evidence="1">233</strain>
        <tissue evidence="1">Head and thorax</tissue>
    </source>
</reference>
<gene>
    <name evidence="1" type="ORF">V1478_012174</name>
</gene>
<dbReference type="EMBL" id="JAUDFV010000152">
    <property type="protein sequence ID" value="KAL2718298.1"/>
    <property type="molecule type" value="Genomic_DNA"/>
</dbReference>
<dbReference type="AlphaFoldDB" id="A0ABD2ACG8"/>
<comment type="caution">
    <text evidence="1">The sequence shown here is derived from an EMBL/GenBank/DDBJ whole genome shotgun (WGS) entry which is preliminary data.</text>
</comment>
<sequence>MRYLWNKFIRKFSRRTSMGNKSELKRKRYYFEYRFKSDLNLNNGITCCRIECKSLPVWIASKLSRIDTEKEWGCESKKEAKKDGKTRNRVMSVEERGGG</sequence>
<name>A0ABD2ACG8_VESSQ</name>
<keyword evidence="2" id="KW-1185">Reference proteome</keyword>
<dbReference type="Proteomes" id="UP001607302">
    <property type="component" value="Unassembled WGS sequence"/>
</dbReference>
<accession>A0ABD2ACG8</accession>
<organism evidence="1 2">
    <name type="scientific">Vespula squamosa</name>
    <name type="common">Southern yellow jacket</name>
    <name type="synonym">Wasp</name>
    <dbReference type="NCBI Taxonomy" id="30214"/>
    <lineage>
        <taxon>Eukaryota</taxon>
        <taxon>Metazoa</taxon>
        <taxon>Ecdysozoa</taxon>
        <taxon>Arthropoda</taxon>
        <taxon>Hexapoda</taxon>
        <taxon>Insecta</taxon>
        <taxon>Pterygota</taxon>
        <taxon>Neoptera</taxon>
        <taxon>Endopterygota</taxon>
        <taxon>Hymenoptera</taxon>
        <taxon>Apocrita</taxon>
        <taxon>Aculeata</taxon>
        <taxon>Vespoidea</taxon>
        <taxon>Vespidae</taxon>
        <taxon>Vespinae</taxon>
        <taxon>Vespula</taxon>
    </lineage>
</organism>
<evidence type="ECO:0000313" key="1">
    <source>
        <dbReference type="EMBL" id="KAL2718298.1"/>
    </source>
</evidence>
<proteinExistence type="predicted"/>